<keyword evidence="1" id="KW-0472">Membrane</keyword>
<feature type="transmembrane region" description="Helical" evidence="1">
    <location>
        <begin position="12"/>
        <end position="34"/>
    </location>
</feature>
<accession>A0A562QAW0</accession>
<evidence type="ECO:0000256" key="1">
    <source>
        <dbReference type="SAM" id="Phobius"/>
    </source>
</evidence>
<keyword evidence="1" id="KW-0812">Transmembrane</keyword>
<name>A0A562QAW0_9BACI</name>
<dbReference type="EMBL" id="VLKZ01000013">
    <property type="protein sequence ID" value="TWI53310.1"/>
    <property type="molecule type" value="Genomic_DNA"/>
</dbReference>
<evidence type="ECO:0000313" key="3">
    <source>
        <dbReference type="Proteomes" id="UP000315711"/>
    </source>
</evidence>
<comment type="caution">
    <text evidence="2">The sequence shown here is derived from an EMBL/GenBank/DDBJ whole genome shotgun (WGS) entry which is preliminary data.</text>
</comment>
<organism evidence="2 3">
    <name type="scientific">Halalkalibacter nanhaiisediminis</name>
    <dbReference type="NCBI Taxonomy" id="688079"/>
    <lineage>
        <taxon>Bacteria</taxon>
        <taxon>Bacillati</taxon>
        <taxon>Bacillota</taxon>
        <taxon>Bacilli</taxon>
        <taxon>Bacillales</taxon>
        <taxon>Bacillaceae</taxon>
        <taxon>Halalkalibacter</taxon>
    </lineage>
</organism>
<dbReference type="Proteomes" id="UP000315711">
    <property type="component" value="Unassembled WGS sequence"/>
</dbReference>
<reference evidence="2 3" key="1">
    <citation type="journal article" date="2015" name="Stand. Genomic Sci.">
        <title>Genomic Encyclopedia of Bacterial and Archaeal Type Strains, Phase III: the genomes of soil and plant-associated and newly described type strains.</title>
        <authorList>
            <person name="Whitman W.B."/>
            <person name="Woyke T."/>
            <person name="Klenk H.P."/>
            <person name="Zhou Y."/>
            <person name="Lilburn T.G."/>
            <person name="Beck B.J."/>
            <person name="De Vos P."/>
            <person name="Vandamme P."/>
            <person name="Eisen J.A."/>
            <person name="Garrity G."/>
            <person name="Hugenholtz P."/>
            <person name="Kyrpides N.C."/>
        </authorList>
    </citation>
    <scope>NUCLEOTIDE SEQUENCE [LARGE SCALE GENOMIC DNA]</scope>
    <source>
        <strain evidence="2 3">CGMCC 1.10116</strain>
    </source>
</reference>
<dbReference type="AlphaFoldDB" id="A0A562QAW0"/>
<proteinExistence type="predicted"/>
<dbReference type="RefSeq" id="WP_277878091.1">
    <property type="nucleotide sequence ID" value="NZ_VLKZ01000013.1"/>
</dbReference>
<sequence>METMDGFAHAVMQILAIVLVVGSLGLSFLVGFVWKKNNGY</sequence>
<keyword evidence="1" id="KW-1133">Transmembrane helix</keyword>
<protein>
    <submittedName>
        <fullName evidence="2">Uncharacterized protein</fullName>
    </submittedName>
</protein>
<evidence type="ECO:0000313" key="2">
    <source>
        <dbReference type="EMBL" id="TWI53310.1"/>
    </source>
</evidence>
<gene>
    <name evidence="2" type="ORF">IQ10_03445</name>
</gene>
<keyword evidence="3" id="KW-1185">Reference proteome</keyword>